<dbReference type="EMBL" id="ML977600">
    <property type="protein sequence ID" value="KAF1998892.1"/>
    <property type="molecule type" value="Genomic_DNA"/>
</dbReference>
<evidence type="ECO:0000313" key="2">
    <source>
        <dbReference type="EMBL" id="KAF1998892.1"/>
    </source>
</evidence>
<evidence type="ECO:0008006" key="4">
    <source>
        <dbReference type="Google" id="ProtNLM"/>
    </source>
</evidence>
<dbReference type="Pfam" id="PF15365">
    <property type="entry name" value="PNRC"/>
    <property type="match status" value="1"/>
</dbReference>
<organism evidence="2 3">
    <name type="scientific">Amniculicola lignicola CBS 123094</name>
    <dbReference type="NCBI Taxonomy" id="1392246"/>
    <lineage>
        <taxon>Eukaryota</taxon>
        <taxon>Fungi</taxon>
        <taxon>Dikarya</taxon>
        <taxon>Ascomycota</taxon>
        <taxon>Pezizomycotina</taxon>
        <taxon>Dothideomycetes</taxon>
        <taxon>Pleosporomycetidae</taxon>
        <taxon>Pleosporales</taxon>
        <taxon>Amniculicolaceae</taxon>
        <taxon>Amniculicola</taxon>
    </lineage>
</organism>
<feature type="compositionally biased region" description="Polar residues" evidence="1">
    <location>
        <begin position="284"/>
        <end position="294"/>
    </location>
</feature>
<feature type="region of interest" description="Disordered" evidence="1">
    <location>
        <begin position="1"/>
        <end position="336"/>
    </location>
</feature>
<dbReference type="AlphaFoldDB" id="A0A6A5WB40"/>
<dbReference type="GO" id="GO:0016071">
    <property type="term" value="P:mRNA metabolic process"/>
    <property type="evidence" value="ECO:0007669"/>
    <property type="project" value="UniProtKB-ARBA"/>
</dbReference>
<proteinExistence type="predicted"/>
<sequence>MSSAQNLPSPRPSRPKHQHSKSANQVQPANGQTTPRRPKGNRRNNANNVGAQYPNNRTGSPAKNSLAVQETDSAVMSSEEMQLPTGPRPPKKHTHSQPSTDRVFSPTSIPQASLTDSELGPNDPTATPAKAHGAYAGPTFHASPAPSALPIPKFLSRSVPAKTMARPASPPEEASDSASPNSPSPPSPSRAPIAVPTRSHESPLDLLFKAHREEKARIGSSPESAQVSHSPVRPSINARQISPPVASPGGQRSITAPSRLPLLDKVLTPDNDVDPIQQLFGRLSQRNTGNSTPPRSVDRAPSEPSSRYHTPSPSAIRNASGPSTPAPPAQELSDVVYGNRNLTPLFKGTKNDPTMRNSGLRTEITADSPLMPQGAFAQPPFPPINAPPSAPKNMDPNTVSRNYLGNVFGPVSPRRGSAPHVQPFPDGSNNRNMRGMNRRSYHARPDNYFNTNFKAGPNGKQSAPEPASTANLFIPSSVQAKSSKPKKAAAPAKPADSLAVQQEDTSDLAQNLKRLLNVGGGDTTGV</sequence>
<reference evidence="2" key="1">
    <citation type="journal article" date="2020" name="Stud. Mycol.">
        <title>101 Dothideomycetes genomes: a test case for predicting lifestyles and emergence of pathogens.</title>
        <authorList>
            <person name="Haridas S."/>
            <person name="Albert R."/>
            <person name="Binder M."/>
            <person name="Bloem J."/>
            <person name="Labutti K."/>
            <person name="Salamov A."/>
            <person name="Andreopoulos B."/>
            <person name="Baker S."/>
            <person name="Barry K."/>
            <person name="Bills G."/>
            <person name="Bluhm B."/>
            <person name="Cannon C."/>
            <person name="Castanera R."/>
            <person name="Culley D."/>
            <person name="Daum C."/>
            <person name="Ezra D."/>
            <person name="Gonzalez J."/>
            <person name="Henrissat B."/>
            <person name="Kuo A."/>
            <person name="Liang C."/>
            <person name="Lipzen A."/>
            <person name="Lutzoni F."/>
            <person name="Magnuson J."/>
            <person name="Mondo S."/>
            <person name="Nolan M."/>
            <person name="Ohm R."/>
            <person name="Pangilinan J."/>
            <person name="Park H.-J."/>
            <person name="Ramirez L."/>
            <person name="Alfaro M."/>
            <person name="Sun H."/>
            <person name="Tritt A."/>
            <person name="Yoshinaga Y."/>
            <person name="Zwiers L.-H."/>
            <person name="Turgeon B."/>
            <person name="Goodwin S."/>
            <person name="Spatafora J."/>
            <person name="Crous P."/>
            <person name="Grigoriev I."/>
        </authorList>
    </citation>
    <scope>NUCLEOTIDE SEQUENCE</scope>
    <source>
        <strain evidence="2">CBS 123094</strain>
    </source>
</reference>
<feature type="compositionally biased region" description="Polar residues" evidence="1">
    <location>
        <begin position="49"/>
        <end position="80"/>
    </location>
</feature>
<name>A0A6A5WB40_9PLEO</name>
<feature type="region of interest" description="Disordered" evidence="1">
    <location>
        <begin position="370"/>
        <end position="504"/>
    </location>
</feature>
<feature type="compositionally biased region" description="Pro residues" evidence="1">
    <location>
        <begin position="379"/>
        <end position="390"/>
    </location>
</feature>
<dbReference type="Proteomes" id="UP000799779">
    <property type="component" value="Unassembled WGS sequence"/>
</dbReference>
<evidence type="ECO:0000256" key="1">
    <source>
        <dbReference type="SAM" id="MobiDB-lite"/>
    </source>
</evidence>
<feature type="compositionally biased region" description="Polar residues" evidence="1">
    <location>
        <begin position="21"/>
        <end position="35"/>
    </location>
</feature>
<protein>
    <recommendedName>
        <fullName evidence="4">Proteophosphoglycan 5</fullName>
    </recommendedName>
</protein>
<feature type="compositionally biased region" description="Polar residues" evidence="1">
    <location>
        <begin position="303"/>
        <end position="323"/>
    </location>
</feature>
<feature type="compositionally biased region" description="Basic and acidic residues" evidence="1">
    <location>
        <begin position="198"/>
        <end position="217"/>
    </location>
</feature>
<dbReference type="InterPro" id="IPR028322">
    <property type="entry name" value="PNRC-like_rgn"/>
</dbReference>
<gene>
    <name evidence="2" type="ORF">P154DRAFT_240857</name>
</gene>
<dbReference type="OrthoDB" id="2142961at2759"/>
<keyword evidence="3" id="KW-1185">Reference proteome</keyword>
<accession>A0A6A5WB40</accession>
<feature type="compositionally biased region" description="Low complexity" evidence="1">
    <location>
        <begin position="475"/>
        <end position="499"/>
    </location>
</feature>
<evidence type="ECO:0000313" key="3">
    <source>
        <dbReference type="Proteomes" id="UP000799779"/>
    </source>
</evidence>
<feature type="compositionally biased region" description="Polar residues" evidence="1">
    <location>
        <begin position="96"/>
        <end position="116"/>
    </location>
</feature>